<accession>A0AAW6E8X2</accession>
<evidence type="ECO:0000313" key="1">
    <source>
        <dbReference type="EMBL" id="MDB8745511.1"/>
    </source>
</evidence>
<protein>
    <submittedName>
        <fullName evidence="1">Uncharacterized protein</fullName>
    </submittedName>
</protein>
<evidence type="ECO:0000313" key="2">
    <source>
        <dbReference type="Proteomes" id="UP001211015"/>
    </source>
</evidence>
<reference evidence="1" key="1">
    <citation type="submission" date="2023-01" db="EMBL/GenBank/DDBJ databases">
        <title>Human gut microbiome strain richness.</title>
        <authorList>
            <person name="Chen-Liaw A."/>
        </authorList>
    </citation>
    <scope>NUCLEOTIDE SEQUENCE</scope>
    <source>
        <strain evidence="1">1001275st1_F4_1001275B_160808</strain>
    </source>
</reference>
<comment type="caution">
    <text evidence="1">The sequence shown here is derived from an EMBL/GenBank/DDBJ whole genome shotgun (WGS) entry which is preliminary data.</text>
</comment>
<proteinExistence type="predicted"/>
<name>A0AAW6E8X2_9FIRM</name>
<gene>
    <name evidence="1" type="ORF">PNU62_10820</name>
</gene>
<dbReference type="Proteomes" id="UP001211015">
    <property type="component" value="Unassembled WGS sequence"/>
</dbReference>
<dbReference type="RefSeq" id="WP_195389140.1">
    <property type="nucleotide sequence ID" value="NZ_JADNGL010000028.1"/>
</dbReference>
<dbReference type="AlphaFoldDB" id="A0AAW6E8X2"/>
<sequence length="90" mass="10050">MKKIILAQVLTAKGKTEISGLYDRHGNAVTVEVERDSSGVSLIVWQNEQKKQNFDCGISEEEIQRTCSMYEDCDGCPLNDYCGEESEVVS</sequence>
<dbReference type="EMBL" id="JAQMLV010000014">
    <property type="protein sequence ID" value="MDB8745511.1"/>
    <property type="molecule type" value="Genomic_DNA"/>
</dbReference>
<organism evidence="1 2">
    <name type="scientific">Ruminococcus bicirculans</name>
    <name type="common">ex Wegman et al. 2014</name>
    <dbReference type="NCBI Taxonomy" id="1160721"/>
    <lineage>
        <taxon>Bacteria</taxon>
        <taxon>Bacillati</taxon>
        <taxon>Bacillota</taxon>
        <taxon>Clostridia</taxon>
        <taxon>Eubacteriales</taxon>
        <taxon>Oscillospiraceae</taxon>
        <taxon>Ruminococcus</taxon>
    </lineage>
</organism>